<gene>
    <name evidence="2" type="ORF">HNR38_003002</name>
</gene>
<organism evidence="2 3">
    <name type="scientific">Marinobacter oulmenensis</name>
    <dbReference type="NCBI Taxonomy" id="643747"/>
    <lineage>
        <taxon>Bacteria</taxon>
        <taxon>Pseudomonadati</taxon>
        <taxon>Pseudomonadota</taxon>
        <taxon>Gammaproteobacteria</taxon>
        <taxon>Pseudomonadales</taxon>
        <taxon>Marinobacteraceae</taxon>
        <taxon>Marinobacter</taxon>
    </lineage>
</organism>
<comment type="caution">
    <text evidence="2">The sequence shown here is derived from an EMBL/GenBank/DDBJ whole genome shotgun (WGS) entry which is preliminary data.</text>
</comment>
<feature type="signal peptide" evidence="1">
    <location>
        <begin position="1"/>
        <end position="21"/>
    </location>
</feature>
<dbReference type="AlphaFoldDB" id="A0A840UJL9"/>
<dbReference type="SUPFAM" id="SSF56935">
    <property type="entry name" value="Porins"/>
    <property type="match status" value="1"/>
</dbReference>
<evidence type="ECO:0000256" key="1">
    <source>
        <dbReference type="SAM" id="SignalP"/>
    </source>
</evidence>
<dbReference type="EMBL" id="JACHFE010000009">
    <property type="protein sequence ID" value="MBB5322495.1"/>
    <property type="molecule type" value="Genomic_DNA"/>
</dbReference>
<name>A0A840UJL9_9GAMM</name>
<accession>A0A840UJL9</accession>
<keyword evidence="3" id="KW-1185">Reference proteome</keyword>
<feature type="chain" id="PRO_5032886978" description="YfaZ" evidence="1">
    <location>
        <begin position="22"/>
        <end position="189"/>
    </location>
</feature>
<evidence type="ECO:0000313" key="2">
    <source>
        <dbReference type="EMBL" id="MBB5322495.1"/>
    </source>
</evidence>
<dbReference type="Pfam" id="PF07437">
    <property type="entry name" value="YfaZ"/>
    <property type="match status" value="1"/>
</dbReference>
<evidence type="ECO:0000313" key="3">
    <source>
        <dbReference type="Proteomes" id="UP000591735"/>
    </source>
</evidence>
<keyword evidence="1" id="KW-0732">Signal</keyword>
<dbReference type="Proteomes" id="UP000591735">
    <property type="component" value="Unassembled WGS sequence"/>
</dbReference>
<reference evidence="2 3" key="1">
    <citation type="submission" date="2020-08" db="EMBL/GenBank/DDBJ databases">
        <title>Genomic Encyclopedia of Type Strains, Phase IV (KMG-IV): sequencing the most valuable type-strain genomes for metagenomic binning, comparative biology and taxonomic classification.</title>
        <authorList>
            <person name="Goeker M."/>
        </authorList>
    </citation>
    <scope>NUCLEOTIDE SEQUENCE [LARGE SCALE GENOMIC DNA]</scope>
    <source>
        <strain evidence="2 3">DSM 22359</strain>
    </source>
</reference>
<sequence length="189" mass="19902">MMKLTRISALALSLAAAPVFAADLDLSLTDESVKGQVNLQEVLPEGLQMGAGYTYHEGSRHIANFDFHATGRTAVGNLPTTAGLGVRTVGWDDDDGADGGAAGLGGFATMNIPAVPGLSFSGAAYYAPSILSFGDSEDMTNLELRGSYRVIRNAEVFAGYRYLNTDLDNHGSSDLDLDDGLMAGIKIFF</sequence>
<dbReference type="InterPro" id="IPR009998">
    <property type="entry name" value="YfaZ"/>
</dbReference>
<evidence type="ECO:0008006" key="4">
    <source>
        <dbReference type="Google" id="ProtNLM"/>
    </source>
</evidence>
<protein>
    <recommendedName>
        <fullName evidence="4">YfaZ</fullName>
    </recommendedName>
</protein>
<proteinExistence type="predicted"/>